<evidence type="ECO:0000259" key="6">
    <source>
        <dbReference type="PROSITE" id="PS50977"/>
    </source>
</evidence>
<evidence type="ECO:0000256" key="1">
    <source>
        <dbReference type="ARBA" id="ARBA00023015"/>
    </source>
</evidence>
<dbReference type="Gene3D" id="1.10.357.10">
    <property type="entry name" value="Tetracycline Repressor, domain 2"/>
    <property type="match status" value="1"/>
</dbReference>
<dbReference type="RefSeq" id="WP_253775615.1">
    <property type="nucleotide sequence ID" value="NZ_JAMTCK010000012.1"/>
</dbReference>
<organism evidence="7 8">
    <name type="scientific">Goodfellowiella coeruleoviolacea</name>
    <dbReference type="NCBI Taxonomy" id="334858"/>
    <lineage>
        <taxon>Bacteria</taxon>
        <taxon>Bacillati</taxon>
        <taxon>Actinomycetota</taxon>
        <taxon>Actinomycetes</taxon>
        <taxon>Pseudonocardiales</taxon>
        <taxon>Pseudonocardiaceae</taxon>
        <taxon>Goodfellowiella</taxon>
    </lineage>
</organism>
<comment type="caution">
    <text evidence="7">The sequence shown here is derived from an EMBL/GenBank/DDBJ whole genome shotgun (WGS) entry which is preliminary data.</text>
</comment>
<evidence type="ECO:0000256" key="5">
    <source>
        <dbReference type="SAM" id="MobiDB-lite"/>
    </source>
</evidence>
<feature type="domain" description="HTH tetR-type" evidence="6">
    <location>
        <begin position="21"/>
        <end position="81"/>
    </location>
</feature>
<reference evidence="7" key="1">
    <citation type="submission" date="2022-06" db="EMBL/GenBank/DDBJ databases">
        <title>Genomic Encyclopedia of Archaeal and Bacterial Type Strains, Phase II (KMG-II): from individual species to whole genera.</title>
        <authorList>
            <person name="Goeker M."/>
        </authorList>
    </citation>
    <scope>NUCLEOTIDE SEQUENCE</scope>
    <source>
        <strain evidence="7">DSM 43935</strain>
    </source>
</reference>
<dbReference type="Pfam" id="PF00440">
    <property type="entry name" value="TetR_N"/>
    <property type="match status" value="1"/>
</dbReference>
<keyword evidence="8" id="KW-1185">Reference proteome</keyword>
<evidence type="ECO:0000256" key="3">
    <source>
        <dbReference type="ARBA" id="ARBA00023163"/>
    </source>
</evidence>
<dbReference type="GO" id="GO:0003700">
    <property type="term" value="F:DNA-binding transcription factor activity"/>
    <property type="evidence" value="ECO:0007669"/>
    <property type="project" value="TreeGrafter"/>
</dbReference>
<dbReference type="Proteomes" id="UP001206128">
    <property type="component" value="Unassembled WGS sequence"/>
</dbReference>
<protein>
    <submittedName>
        <fullName evidence="7">Transcriptional regulator, TetR family</fullName>
    </submittedName>
</protein>
<keyword evidence="3" id="KW-0804">Transcription</keyword>
<dbReference type="Pfam" id="PF17754">
    <property type="entry name" value="TetR_C_14"/>
    <property type="match status" value="1"/>
</dbReference>
<dbReference type="PANTHER" id="PTHR30055:SF238">
    <property type="entry name" value="MYCOFACTOCIN BIOSYNTHESIS TRANSCRIPTIONAL REGULATOR MFTR-RELATED"/>
    <property type="match status" value="1"/>
</dbReference>
<evidence type="ECO:0000313" key="7">
    <source>
        <dbReference type="EMBL" id="MCP2168103.1"/>
    </source>
</evidence>
<dbReference type="Gene3D" id="1.10.10.60">
    <property type="entry name" value="Homeodomain-like"/>
    <property type="match status" value="1"/>
</dbReference>
<dbReference type="InterPro" id="IPR050109">
    <property type="entry name" value="HTH-type_TetR-like_transc_reg"/>
</dbReference>
<sequence length="218" mass="23472">MDTDPPASAAPRPGLRERKKQETRAALSLAAVRLALEHGVENVRVEDIAASVGVSARTFNNYFTSKYEAIAVRHRDRLRQAADELRARPAGEPLWPAVINAVLAAFAGGDQEPSPETQARTRRMLRDPGMRGELLRLAFDQDDALAAVVAERTGTDVHRDLYPGLVSAAVNTAVQVATDRWLHADPPVALVALLRAALEQLPAGLPDPSADRANPGGR</sequence>
<dbReference type="InterPro" id="IPR041347">
    <property type="entry name" value="MftR_C"/>
</dbReference>
<accession>A0AAE3GLD4</accession>
<feature type="DNA-binding region" description="H-T-H motif" evidence="4">
    <location>
        <begin position="44"/>
        <end position="63"/>
    </location>
</feature>
<dbReference type="PROSITE" id="PS50977">
    <property type="entry name" value="HTH_TETR_2"/>
    <property type="match status" value="1"/>
</dbReference>
<dbReference type="InterPro" id="IPR001647">
    <property type="entry name" value="HTH_TetR"/>
</dbReference>
<dbReference type="GO" id="GO:0000976">
    <property type="term" value="F:transcription cis-regulatory region binding"/>
    <property type="evidence" value="ECO:0007669"/>
    <property type="project" value="TreeGrafter"/>
</dbReference>
<name>A0AAE3GLD4_9PSEU</name>
<evidence type="ECO:0000313" key="8">
    <source>
        <dbReference type="Proteomes" id="UP001206128"/>
    </source>
</evidence>
<dbReference type="EMBL" id="JAMTCK010000012">
    <property type="protein sequence ID" value="MCP2168103.1"/>
    <property type="molecule type" value="Genomic_DNA"/>
</dbReference>
<keyword evidence="1" id="KW-0805">Transcription regulation</keyword>
<dbReference type="AlphaFoldDB" id="A0AAE3GLD4"/>
<dbReference type="SUPFAM" id="SSF46689">
    <property type="entry name" value="Homeodomain-like"/>
    <property type="match status" value="1"/>
</dbReference>
<dbReference type="InterPro" id="IPR009057">
    <property type="entry name" value="Homeodomain-like_sf"/>
</dbReference>
<evidence type="ECO:0000256" key="4">
    <source>
        <dbReference type="PROSITE-ProRule" id="PRU00335"/>
    </source>
</evidence>
<dbReference type="PANTHER" id="PTHR30055">
    <property type="entry name" value="HTH-TYPE TRANSCRIPTIONAL REGULATOR RUTR"/>
    <property type="match status" value="1"/>
</dbReference>
<gene>
    <name evidence="7" type="ORF">LX83_004977</name>
</gene>
<keyword evidence="2 4" id="KW-0238">DNA-binding</keyword>
<evidence type="ECO:0000256" key="2">
    <source>
        <dbReference type="ARBA" id="ARBA00023125"/>
    </source>
</evidence>
<proteinExistence type="predicted"/>
<feature type="region of interest" description="Disordered" evidence="5">
    <location>
        <begin position="1"/>
        <end position="21"/>
    </location>
</feature>